<evidence type="ECO:0000313" key="2">
    <source>
        <dbReference type="Proteomes" id="UP000015105"/>
    </source>
</evidence>
<proteinExistence type="predicted"/>
<keyword evidence="2" id="KW-1185">Reference proteome</keyword>
<reference evidence="2" key="1">
    <citation type="journal article" date="2014" name="Science">
        <title>Ancient hybridizations among the ancestral genomes of bread wheat.</title>
        <authorList>
            <consortium name="International Wheat Genome Sequencing Consortium,"/>
            <person name="Marcussen T."/>
            <person name="Sandve S.R."/>
            <person name="Heier L."/>
            <person name="Spannagl M."/>
            <person name="Pfeifer M."/>
            <person name="Jakobsen K.S."/>
            <person name="Wulff B.B."/>
            <person name="Steuernagel B."/>
            <person name="Mayer K.F."/>
            <person name="Olsen O.A."/>
        </authorList>
    </citation>
    <scope>NUCLEOTIDE SEQUENCE [LARGE SCALE GENOMIC DNA]</scope>
    <source>
        <strain evidence="2">cv. AL8/78</strain>
    </source>
</reference>
<reference evidence="2" key="2">
    <citation type="journal article" date="2017" name="Nat. Plants">
        <title>The Aegilops tauschii genome reveals multiple impacts of transposons.</title>
        <authorList>
            <person name="Zhao G."/>
            <person name="Zou C."/>
            <person name="Li K."/>
            <person name="Wang K."/>
            <person name="Li T."/>
            <person name="Gao L."/>
            <person name="Zhang X."/>
            <person name="Wang H."/>
            <person name="Yang Z."/>
            <person name="Liu X."/>
            <person name="Jiang W."/>
            <person name="Mao L."/>
            <person name="Kong X."/>
            <person name="Jiao Y."/>
            <person name="Jia J."/>
        </authorList>
    </citation>
    <scope>NUCLEOTIDE SEQUENCE [LARGE SCALE GENOMIC DNA]</scope>
    <source>
        <strain evidence="2">cv. AL8/78</strain>
    </source>
</reference>
<dbReference type="Gramene" id="AET7Gv20604900.6">
    <property type="protein sequence ID" value="AET7Gv20604900.6"/>
    <property type="gene ID" value="AET7Gv20604900"/>
</dbReference>
<evidence type="ECO:0000313" key="1">
    <source>
        <dbReference type="EnsemblPlants" id="AET7Gv20604900.6"/>
    </source>
</evidence>
<protein>
    <submittedName>
        <fullName evidence="1">Uncharacterized protein</fullName>
    </submittedName>
</protein>
<reference evidence="1" key="4">
    <citation type="submission" date="2019-03" db="UniProtKB">
        <authorList>
            <consortium name="EnsemblPlants"/>
        </authorList>
    </citation>
    <scope>IDENTIFICATION</scope>
</reference>
<reference evidence="1" key="5">
    <citation type="journal article" date="2021" name="G3 (Bethesda)">
        <title>Aegilops tauschii genome assembly Aet v5.0 features greater sequence contiguity and improved annotation.</title>
        <authorList>
            <person name="Wang L."/>
            <person name="Zhu T."/>
            <person name="Rodriguez J.C."/>
            <person name="Deal K.R."/>
            <person name="Dubcovsky J."/>
            <person name="McGuire P.E."/>
            <person name="Lux T."/>
            <person name="Spannagl M."/>
            <person name="Mayer K.F.X."/>
            <person name="Baldrich P."/>
            <person name="Meyers B.C."/>
            <person name="Huo N."/>
            <person name="Gu Y.Q."/>
            <person name="Zhou H."/>
            <person name="Devos K.M."/>
            <person name="Bennetzen J.L."/>
            <person name="Unver T."/>
            <person name="Budak H."/>
            <person name="Gulick P.J."/>
            <person name="Galiba G."/>
            <person name="Kalapos B."/>
            <person name="Nelson D.R."/>
            <person name="Li P."/>
            <person name="You F.M."/>
            <person name="Luo M.C."/>
            <person name="Dvorak J."/>
        </authorList>
    </citation>
    <scope>NUCLEOTIDE SEQUENCE [LARGE SCALE GENOMIC DNA]</scope>
    <source>
        <strain evidence="1">cv. AL8/78</strain>
    </source>
</reference>
<sequence length="99" mass="11449">MWHKICQCELNYYVIMTAASATLPYLWQFFVLLSSVGSLILLTPEARVFGSIKGFSFTIKQNQQDHKVWISIPANGDWKKREMLGTHYSWQSLSDESKC</sequence>
<reference evidence="1" key="3">
    <citation type="journal article" date="2017" name="Nature">
        <title>Genome sequence of the progenitor of the wheat D genome Aegilops tauschii.</title>
        <authorList>
            <person name="Luo M.C."/>
            <person name="Gu Y.Q."/>
            <person name="Puiu D."/>
            <person name="Wang H."/>
            <person name="Twardziok S.O."/>
            <person name="Deal K.R."/>
            <person name="Huo N."/>
            <person name="Zhu T."/>
            <person name="Wang L."/>
            <person name="Wang Y."/>
            <person name="McGuire P.E."/>
            <person name="Liu S."/>
            <person name="Long H."/>
            <person name="Ramasamy R.K."/>
            <person name="Rodriguez J.C."/>
            <person name="Van S.L."/>
            <person name="Yuan L."/>
            <person name="Wang Z."/>
            <person name="Xia Z."/>
            <person name="Xiao L."/>
            <person name="Anderson O.D."/>
            <person name="Ouyang S."/>
            <person name="Liang Y."/>
            <person name="Zimin A.V."/>
            <person name="Pertea G."/>
            <person name="Qi P."/>
            <person name="Bennetzen J.L."/>
            <person name="Dai X."/>
            <person name="Dawson M.W."/>
            <person name="Muller H.G."/>
            <person name="Kugler K."/>
            <person name="Rivarola-Duarte L."/>
            <person name="Spannagl M."/>
            <person name="Mayer K.F.X."/>
            <person name="Lu F.H."/>
            <person name="Bevan M.W."/>
            <person name="Leroy P."/>
            <person name="Li P."/>
            <person name="You F.M."/>
            <person name="Sun Q."/>
            <person name="Liu Z."/>
            <person name="Lyons E."/>
            <person name="Wicker T."/>
            <person name="Salzberg S.L."/>
            <person name="Devos K.M."/>
            <person name="Dvorak J."/>
        </authorList>
    </citation>
    <scope>NUCLEOTIDE SEQUENCE [LARGE SCALE GENOMIC DNA]</scope>
    <source>
        <strain evidence="1">cv. AL8/78</strain>
    </source>
</reference>
<name>A0A453RJL8_AEGTS</name>
<accession>A0A453RJL8</accession>
<dbReference type="EnsemblPlants" id="AET7Gv20604900.6">
    <property type="protein sequence ID" value="AET7Gv20604900.6"/>
    <property type="gene ID" value="AET7Gv20604900"/>
</dbReference>
<dbReference type="Proteomes" id="UP000015105">
    <property type="component" value="Chromosome 7D"/>
</dbReference>
<organism evidence="1 2">
    <name type="scientific">Aegilops tauschii subsp. strangulata</name>
    <name type="common">Goatgrass</name>
    <dbReference type="NCBI Taxonomy" id="200361"/>
    <lineage>
        <taxon>Eukaryota</taxon>
        <taxon>Viridiplantae</taxon>
        <taxon>Streptophyta</taxon>
        <taxon>Embryophyta</taxon>
        <taxon>Tracheophyta</taxon>
        <taxon>Spermatophyta</taxon>
        <taxon>Magnoliopsida</taxon>
        <taxon>Liliopsida</taxon>
        <taxon>Poales</taxon>
        <taxon>Poaceae</taxon>
        <taxon>BOP clade</taxon>
        <taxon>Pooideae</taxon>
        <taxon>Triticodae</taxon>
        <taxon>Triticeae</taxon>
        <taxon>Triticinae</taxon>
        <taxon>Aegilops</taxon>
    </lineage>
</organism>
<dbReference type="AlphaFoldDB" id="A0A453RJL8"/>